<dbReference type="InterPro" id="IPR043504">
    <property type="entry name" value="Peptidase_S1_PA_chymotrypsin"/>
</dbReference>
<dbReference type="PROSITE" id="PS00135">
    <property type="entry name" value="TRYPSIN_SER"/>
    <property type="match status" value="1"/>
</dbReference>
<feature type="chain" id="PRO_5023974364" description="CLIP domain-containing serine protease" evidence="11">
    <location>
        <begin position="26"/>
        <end position="366"/>
    </location>
</feature>
<evidence type="ECO:0000256" key="7">
    <source>
        <dbReference type="ARBA" id="ARBA00023157"/>
    </source>
</evidence>
<dbReference type="CDD" id="cd00190">
    <property type="entry name" value="Tryp_SPc"/>
    <property type="match status" value="1"/>
</dbReference>
<evidence type="ECO:0000256" key="3">
    <source>
        <dbReference type="ARBA" id="ARBA00022729"/>
    </source>
</evidence>
<keyword evidence="4 10" id="KW-0378">Hydrolase</keyword>
<feature type="domain" description="Peptidase S1" evidence="12">
    <location>
        <begin position="105"/>
        <end position="365"/>
    </location>
</feature>
<organism evidence="14">
    <name type="scientific">Penaeus monodon</name>
    <name type="common">Giant tiger prawn</name>
    <dbReference type="NCBI Taxonomy" id="6687"/>
    <lineage>
        <taxon>Eukaryota</taxon>
        <taxon>Metazoa</taxon>
        <taxon>Ecdysozoa</taxon>
        <taxon>Arthropoda</taxon>
        <taxon>Crustacea</taxon>
        <taxon>Multicrustacea</taxon>
        <taxon>Malacostraca</taxon>
        <taxon>Eumalacostraca</taxon>
        <taxon>Eucarida</taxon>
        <taxon>Decapoda</taxon>
        <taxon>Dendrobranchiata</taxon>
        <taxon>Penaeoidea</taxon>
        <taxon>Penaeidae</taxon>
        <taxon>Penaeus</taxon>
    </lineage>
</organism>
<dbReference type="SMART" id="SM00020">
    <property type="entry name" value="Tryp_SPc"/>
    <property type="match status" value="1"/>
</dbReference>
<dbReference type="AlphaFoldDB" id="C3UPD7"/>
<evidence type="ECO:0000256" key="8">
    <source>
        <dbReference type="ARBA" id="ARBA00023180"/>
    </source>
</evidence>
<dbReference type="EC" id="3.4.21.-" evidence="10"/>
<name>C3UPD7_PENMO</name>
<dbReference type="InterPro" id="IPR018114">
    <property type="entry name" value="TRYPSIN_HIS"/>
</dbReference>
<dbReference type="InterPro" id="IPR009003">
    <property type="entry name" value="Peptidase_S1_PA"/>
</dbReference>
<dbReference type="GO" id="GO:0046872">
    <property type="term" value="F:metal ion binding"/>
    <property type="evidence" value="ECO:0007669"/>
    <property type="project" value="UniProtKB-KW"/>
</dbReference>
<dbReference type="Pfam" id="PF12032">
    <property type="entry name" value="CLIP"/>
    <property type="match status" value="1"/>
</dbReference>
<keyword evidence="7" id="KW-1015">Disulfide bond</keyword>
<dbReference type="PRINTS" id="PR00722">
    <property type="entry name" value="CHYMOTRYPSIN"/>
</dbReference>
<dbReference type="SUPFAM" id="SSF50494">
    <property type="entry name" value="Trypsin-like serine proteases"/>
    <property type="match status" value="1"/>
</dbReference>
<dbReference type="PROSITE" id="PS50240">
    <property type="entry name" value="TRYPSIN_DOM"/>
    <property type="match status" value="1"/>
</dbReference>
<evidence type="ECO:0000256" key="9">
    <source>
        <dbReference type="ARBA" id="ARBA00024195"/>
    </source>
</evidence>
<dbReference type="MEROPS" id="S01.B31"/>
<proteinExistence type="evidence at transcript level"/>
<keyword evidence="1 10" id="KW-0645">Protease</keyword>
<dbReference type="SMART" id="SM00680">
    <property type="entry name" value="CLIP"/>
    <property type="match status" value="1"/>
</dbReference>
<keyword evidence="6" id="KW-0106">Calcium</keyword>
<dbReference type="InterPro" id="IPR033116">
    <property type="entry name" value="TRYPSIN_SER"/>
</dbReference>
<evidence type="ECO:0000256" key="10">
    <source>
        <dbReference type="RuleBase" id="RU363034"/>
    </source>
</evidence>
<dbReference type="Gene3D" id="3.30.1640.30">
    <property type="match status" value="1"/>
</dbReference>
<dbReference type="GO" id="GO:0004252">
    <property type="term" value="F:serine-type endopeptidase activity"/>
    <property type="evidence" value="ECO:0007669"/>
    <property type="project" value="UniProtKB-UniRule"/>
</dbReference>
<dbReference type="GO" id="GO:0051604">
    <property type="term" value="P:protein maturation"/>
    <property type="evidence" value="ECO:0007669"/>
    <property type="project" value="UniProtKB-ARBA"/>
</dbReference>
<comment type="subcellular location">
    <subcellularLocation>
        <location evidence="11">Secreted</location>
    </subcellularLocation>
</comment>
<dbReference type="GO" id="GO:0005576">
    <property type="term" value="C:extracellular region"/>
    <property type="evidence" value="ECO:0007669"/>
    <property type="project" value="UniProtKB-SubCell"/>
</dbReference>
<evidence type="ECO:0000313" key="14">
    <source>
        <dbReference type="EMBL" id="ACP19562.1"/>
    </source>
</evidence>
<evidence type="ECO:0000256" key="11">
    <source>
        <dbReference type="RuleBase" id="RU366078"/>
    </source>
</evidence>
<keyword evidence="2" id="KW-0479">Metal-binding</keyword>
<dbReference type="Gene3D" id="2.40.10.10">
    <property type="entry name" value="Trypsin-like serine proteases"/>
    <property type="match status" value="2"/>
</dbReference>
<evidence type="ECO:0000256" key="4">
    <source>
        <dbReference type="ARBA" id="ARBA00022801"/>
    </source>
</evidence>
<evidence type="ECO:0000256" key="5">
    <source>
        <dbReference type="ARBA" id="ARBA00022825"/>
    </source>
</evidence>
<dbReference type="PROSITE" id="PS00134">
    <property type="entry name" value="TRYPSIN_HIS"/>
    <property type="match status" value="1"/>
</dbReference>
<keyword evidence="3 11" id="KW-0732">Signal</keyword>
<feature type="signal peptide" evidence="11">
    <location>
        <begin position="1"/>
        <end position="25"/>
    </location>
</feature>
<dbReference type="PANTHER" id="PTHR24256">
    <property type="entry name" value="TRYPTASE-RELATED"/>
    <property type="match status" value="1"/>
</dbReference>
<dbReference type="PROSITE" id="PS51888">
    <property type="entry name" value="CLIP"/>
    <property type="match status" value="1"/>
</dbReference>
<dbReference type="FunFam" id="2.40.10.10:FF:000028">
    <property type="entry name" value="Serine protease easter"/>
    <property type="match status" value="1"/>
</dbReference>
<evidence type="ECO:0000259" key="12">
    <source>
        <dbReference type="PROSITE" id="PS50240"/>
    </source>
</evidence>
<dbReference type="EMBL" id="FJ620688">
    <property type="protein sequence ID" value="ACP19562.1"/>
    <property type="molecule type" value="mRNA"/>
</dbReference>
<evidence type="ECO:0000256" key="2">
    <source>
        <dbReference type="ARBA" id="ARBA00022723"/>
    </source>
</evidence>
<keyword evidence="8" id="KW-0325">Glycoprotein</keyword>
<keyword evidence="5 10" id="KW-0720">Serine protease</keyword>
<evidence type="ECO:0000259" key="13">
    <source>
        <dbReference type="PROSITE" id="PS51888"/>
    </source>
</evidence>
<dbReference type="OrthoDB" id="6352817at2759"/>
<feature type="domain" description="Clip" evidence="13">
    <location>
        <begin position="22"/>
        <end position="75"/>
    </location>
</feature>
<accession>C3UPD7</accession>
<keyword evidence="11" id="KW-0964">Secreted</keyword>
<comment type="similarity">
    <text evidence="9 11">Belongs to the peptidase S1 family. CLIP subfamily.</text>
</comment>
<dbReference type="InterPro" id="IPR038565">
    <property type="entry name" value="CLIP_sf"/>
</dbReference>
<reference evidence="14" key="1">
    <citation type="journal article" date="2009" name="Dev. Comp. Immunol.">
        <title>Gene silencing of a prophenoloxidase activating enzyme in the shrimp, Penaeus monodon, increases susceptibility to Vibrio harveyi infection.</title>
        <authorList>
            <person name="Charoensapsri W."/>
            <person name="Amparyup P."/>
            <person name="Hirono I."/>
            <person name="Aoki T."/>
            <person name="Tassanakajon A."/>
        </authorList>
    </citation>
    <scope>NUCLEOTIDE SEQUENCE</scope>
</reference>
<sequence length="366" mass="39163">MNIKRGCVAWLVPAVLLVVAQQVTSQGADCVRSQCISIRECPALLKLLQDPTRINIRKLQDATCYVRNREPMVCCPSITTTETPTIPTKSLLPENCGHSAHLNRIVGGEVAPLDAYPWKAVLGYKDKGLAAIEFLCGGSVINERYVLTAAHCVDPGTLGTRRLEVVRLGEWDLTTTEDCESTNSGGVFCAPPVQDFEAEEIIGHPSYNTRVRFSDDIALIRLNRPINFQESAGFVLPVCLPPSNFSPRTAAGNKSAIAAGWGFTETGSASNKIKHVKLPLVDSTECSQVYKGSTVSEQLCAGGNAGEDSCGGDSGGPLVLAGTFGPPYQQIGIVSYGPVSCGQQGVPGIYTSVSSYRTWIEQNLKP</sequence>
<comment type="domain">
    <text evidence="11">The clip domain consists of 35-55 residues which are 'knitted' together usually by 3 conserved disulfide bonds forming a clip-like compact structure.</text>
</comment>
<evidence type="ECO:0000256" key="6">
    <source>
        <dbReference type="ARBA" id="ARBA00022837"/>
    </source>
</evidence>
<dbReference type="InterPro" id="IPR022700">
    <property type="entry name" value="CLIP"/>
</dbReference>
<dbReference type="Pfam" id="PF00089">
    <property type="entry name" value="Trypsin"/>
    <property type="match status" value="1"/>
</dbReference>
<protein>
    <recommendedName>
        <fullName evidence="11">CLIP domain-containing serine protease</fullName>
        <ecNumber evidence="10">3.4.21.-</ecNumber>
    </recommendedName>
</protein>
<dbReference type="InterPro" id="IPR001254">
    <property type="entry name" value="Trypsin_dom"/>
</dbReference>
<dbReference type="InterPro" id="IPR001314">
    <property type="entry name" value="Peptidase_S1A"/>
</dbReference>
<dbReference type="InterPro" id="IPR051487">
    <property type="entry name" value="Ser/Thr_Proteases_Immune/Dev"/>
</dbReference>
<dbReference type="FunFam" id="2.40.10.10:FF:000078">
    <property type="entry name" value="Serine protease H137"/>
    <property type="match status" value="1"/>
</dbReference>
<dbReference type="GO" id="GO:0006508">
    <property type="term" value="P:proteolysis"/>
    <property type="evidence" value="ECO:0007669"/>
    <property type="project" value="UniProtKB-KW"/>
</dbReference>
<evidence type="ECO:0000256" key="1">
    <source>
        <dbReference type="ARBA" id="ARBA00022670"/>
    </source>
</evidence>